<dbReference type="InterPro" id="IPR010390">
    <property type="entry name" value="ABC-2_transporter-like"/>
</dbReference>
<dbReference type="PANTHER" id="PTHR36832:SF2">
    <property type="entry name" value="INTEGRAL MEMBRANE PROTEIN"/>
    <property type="match status" value="1"/>
</dbReference>
<comment type="caution">
    <text evidence="2">The sequence shown here is derived from an EMBL/GenBank/DDBJ whole genome shotgun (WGS) entry which is preliminary data.</text>
</comment>
<evidence type="ECO:0000313" key="3">
    <source>
        <dbReference type="Proteomes" id="UP000006023"/>
    </source>
</evidence>
<keyword evidence="1" id="KW-0472">Membrane</keyword>
<evidence type="ECO:0008006" key="4">
    <source>
        <dbReference type="Google" id="ProtNLM"/>
    </source>
</evidence>
<sequence length="176" mass="18651">MRAHGGMPYWRLFRAGWRRQSTYRLAALGGLIANVTFGFLKVALLLATVDAAGGSVRGYDAATMSAYIWVSQGLLGSINLNGRSDLADRIKDGSVVVDLLRPVNLVAATYAAELGRALFSLIPRALPSIAIGALVVGMAMPTEPWPYLLGLLSVVLGALISIAACYLVAVSGFWLV</sequence>
<dbReference type="EMBL" id="BAED01000019">
    <property type="protein sequence ID" value="GAB04326.1"/>
    <property type="molecule type" value="Genomic_DNA"/>
</dbReference>
<feature type="transmembrane region" description="Helical" evidence="1">
    <location>
        <begin position="121"/>
        <end position="141"/>
    </location>
</feature>
<organism evidence="2 3">
    <name type="scientific">Gordonia amarae NBRC 15530</name>
    <dbReference type="NCBI Taxonomy" id="1075090"/>
    <lineage>
        <taxon>Bacteria</taxon>
        <taxon>Bacillati</taxon>
        <taxon>Actinomycetota</taxon>
        <taxon>Actinomycetes</taxon>
        <taxon>Mycobacteriales</taxon>
        <taxon>Gordoniaceae</taxon>
        <taxon>Gordonia</taxon>
    </lineage>
</organism>
<dbReference type="Pfam" id="PF06182">
    <property type="entry name" value="ABC2_membrane_6"/>
    <property type="match status" value="1"/>
</dbReference>
<keyword evidence="1" id="KW-0812">Transmembrane</keyword>
<name>G7GL51_9ACTN</name>
<protein>
    <recommendedName>
        <fullName evidence="4">ABC transporter permease protein</fullName>
    </recommendedName>
</protein>
<feature type="transmembrane region" description="Helical" evidence="1">
    <location>
        <begin position="147"/>
        <end position="175"/>
    </location>
</feature>
<reference evidence="2 3" key="1">
    <citation type="submission" date="2011-11" db="EMBL/GenBank/DDBJ databases">
        <title>Whole genome shotgun sequence of Gordonia amarae NBRC 15530.</title>
        <authorList>
            <person name="Takarada H."/>
            <person name="Hosoyama A."/>
            <person name="Tsuchikane K."/>
            <person name="Katsumata H."/>
            <person name="Yamazaki S."/>
            <person name="Fujita N."/>
        </authorList>
    </citation>
    <scope>NUCLEOTIDE SEQUENCE [LARGE SCALE GENOMIC DNA]</scope>
    <source>
        <strain evidence="2 3">NBRC 15530</strain>
    </source>
</reference>
<evidence type="ECO:0000313" key="2">
    <source>
        <dbReference type="EMBL" id="GAB04326.1"/>
    </source>
</evidence>
<feature type="transmembrane region" description="Helical" evidence="1">
    <location>
        <begin position="64"/>
        <end position="82"/>
    </location>
</feature>
<gene>
    <name evidence="2" type="ORF">GOAMR_19_00130</name>
</gene>
<dbReference type="AlphaFoldDB" id="G7GL51"/>
<dbReference type="RefSeq" id="WP_005183200.1">
    <property type="nucleotide sequence ID" value="NZ_BAED01000019.1"/>
</dbReference>
<accession>G7GL51</accession>
<feature type="transmembrane region" description="Helical" evidence="1">
    <location>
        <begin position="21"/>
        <end position="44"/>
    </location>
</feature>
<keyword evidence="3" id="KW-1185">Reference proteome</keyword>
<dbReference type="PANTHER" id="PTHR36832">
    <property type="entry name" value="SLR1174 PROTEIN-RELATED"/>
    <property type="match status" value="1"/>
</dbReference>
<proteinExistence type="predicted"/>
<keyword evidence="1" id="KW-1133">Transmembrane helix</keyword>
<dbReference type="Proteomes" id="UP000006023">
    <property type="component" value="Unassembled WGS sequence"/>
</dbReference>
<evidence type="ECO:0000256" key="1">
    <source>
        <dbReference type="SAM" id="Phobius"/>
    </source>
</evidence>
<dbReference type="eggNOG" id="COG4587">
    <property type="taxonomic scope" value="Bacteria"/>
</dbReference>
<dbReference type="STRING" id="1075090.GOAMR_19_00130"/>